<dbReference type="Proteomes" id="UP000199315">
    <property type="component" value="Unassembled WGS sequence"/>
</dbReference>
<dbReference type="Pfam" id="PF00990">
    <property type="entry name" value="GGDEF"/>
    <property type="match status" value="1"/>
</dbReference>
<keyword evidence="1" id="KW-1133">Transmembrane helix</keyword>
<dbReference type="NCBIfam" id="TIGR00254">
    <property type="entry name" value="GGDEF"/>
    <property type="match status" value="1"/>
</dbReference>
<dbReference type="InterPro" id="IPR035919">
    <property type="entry name" value="EAL_sf"/>
</dbReference>
<dbReference type="CDD" id="cd01949">
    <property type="entry name" value="GGDEF"/>
    <property type="match status" value="1"/>
</dbReference>
<dbReference type="InterPro" id="IPR000160">
    <property type="entry name" value="GGDEF_dom"/>
</dbReference>
<dbReference type="SUPFAM" id="SSF55073">
    <property type="entry name" value="Nucleotide cyclase"/>
    <property type="match status" value="1"/>
</dbReference>
<dbReference type="OrthoDB" id="9805474at2"/>
<evidence type="ECO:0000256" key="1">
    <source>
        <dbReference type="SAM" id="Phobius"/>
    </source>
</evidence>
<protein>
    <submittedName>
        <fullName evidence="4">Diguanylate cyclase (GGDEF) domain-containing protein</fullName>
    </submittedName>
</protein>
<feature type="domain" description="EAL" evidence="2">
    <location>
        <begin position="738"/>
        <end position="988"/>
    </location>
</feature>
<dbReference type="PROSITE" id="PS50883">
    <property type="entry name" value="EAL"/>
    <property type="match status" value="1"/>
</dbReference>
<dbReference type="InterPro" id="IPR043128">
    <property type="entry name" value="Rev_trsase/Diguanyl_cyclase"/>
</dbReference>
<dbReference type="PANTHER" id="PTHR44757:SF2">
    <property type="entry name" value="BIOFILM ARCHITECTURE MAINTENANCE PROTEIN MBAA"/>
    <property type="match status" value="1"/>
</dbReference>
<dbReference type="Gene3D" id="3.40.50.2300">
    <property type="match status" value="2"/>
</dbReference>
<dbReference type="AlphaFoldDB" id="A0A1D3TQ32"/>
<dbReference type="Gene3D" id="3.30.70.270">
    <property type="match status" value="1"/>
</dbReference>
<dbReference type="InterPro" id="IPR052155">
    <property type="entry name" value="Biofilm_reg_signaling"/>
</dbReference>
<evidence type="ECO:0000313" key="4">
    <source>
        <dbReference type="EMBL" id="SCP95597.1"/>
    </source>
</evidence>
<organism evidence="4 5">
    <name type="scientific">Anaerobium acetethylicum</name>
    <dbReference type="NCBI Taxonomy" id="1619234"/>
    <lineage>
        <taxon>Bacteria</taxon>
        <taxon>Bacillati</taxon>
        <taxon>Bacillota</taxon>
        <taxon>Clostridia</taxon>
        <taxon>Lachnospirales</taxon>
        <taxon>Lachnospiraceae</taxon>
        <taxon>Anaerobium</taxon>
    </lineage>
</organism>
<name>A0A1D3TQ32_9FIRM</name>
<dbReference type="InterPro" id="IPR001633">
    <property type="entry name" value="EAL_dom"/>
</dbReference>
<dbReference type="SMART" id="SM00267">
    <property type="entry name" value="GGDEF"/>
    <property type="match status" value="1"/>
</dbReference>
<keyword evidence="5" id="KW-1185">Reference proteome</keyword>
<dbReference type="SUPFAM" id="SSF55785">
    <property type="entry name" value="PYP-like sensor domain (PAS domain)"/>
    <property type="match status" value="1"/>
</dbReference>
<dbReference type="Gene3D" id="3.30.450.20">
    <property type="entry name" value="PAS domain"/>
    <property type="match status" value="1"/>
</dbReference>
<accession>A0A1D3TQ32</accession>
<feature type="domain" description="GGDEF" evidence="3">
    <location>
        <begin position="596"/>
        <end position="729"/>
    </location>
</feature>
<keyword evidence="1" id="KW-0812">Transmembrane</keyword>
<evidence type="ECO:0000259" key="3">
    <source>
        <dbReference type="PROSITE" id="PS50887"/>
    </source>
</evidence>
<keyword evidence="1" id="KW-0472">Membrane</keyword>
<feature type="transmembrane region" description="Helical" evidence="1">
    <location>
        <begin position="370"/>
        <end position="390"/>
    </location>
</feature>
<dbReference type="Gene3D" id="3.20.20.450">
    <property type="entry name" value="EAL domain"/>
    <property type="match status" value="1"/>
</dbReference>
<dbReference type="SMART" id="SM00052">
    <property type="entry name" value="EAL"/>
    <property type="match status" value="1"/>
</dbReference>
<dbReference type="EMBL" id="FMKA01000002">
    <property type="protein sequence ID" value="SCP95597.1"/>
    <property type="molecule type" value="Genomic_DNA"/>
</dbReference>
<evidence type="ECO:0000313" key="5">
    <source>
        <dbReference type="Proteomes" id="UP000199315"/>
    </source>
</evidence>
<evidence type="ECO:0000259" key="2">
    <source>
        <dbReference type="PROSITE" id="PS50883"/>
    </source>
</evidence>
<dbReference type="InterPro" id="IPR029787">
    <property type="entry name" value="Nucleotide_cyclase"/>
</dbReference>
<gene>
    <name evidence="4" type="ORF">SAMN05421730_100251</name>
</gene>
<dbReference type="PROSITE" id="PS50887">
    <property type="entry name" value="GGDEF"/>
    <property type="match status" value="1"/>
</dbReference>
<dbReference type="STRING" id="1619234.SAMN05421730_100251"/>
<proteinExistence type="predicted"/>
<sequence>MLKNKMINRPGIYKTLAGLLLLVCTLIIFMAPVLVNGLEKEEVVELKSFDESEEKNVLFISSYTENNVAVPEQIAGLKSVFENYNINFDIEYMDTKRFDTGKNQYLFFQSMNYKLFNTEPYDAIIAGDDNALQFVCNYHGYLFRNVDIFFLAINDLDRAEIAHHVYDMTGIMEESALGDNIELAMKINPRATKVAAIIDNTLTGKGDKEAFYSFEEEYPELEFLDLNVSEYTFDEFKKVLKSVGRDTILLFMSMGRDRTGATLSLEKEFDMIKDYTSVPVYQPAFGGIGDGLLGGRMISYQESGAIVAEMVIDVFAGTPIESIEVISESPNRYVFDYEVMLKYNIDERLLPEDAEIINKPESFFEEYEVAIIQIVCIMVMMVIIFIMLGVDNIRRRAAEKALKLSNEQLGETYEALFASEEELREQYEIIQDRMEEIMFLNQKYEIAIGGTDSAVWELDINHMVIRISEAFGNVINVPIQEEENIRELIKRLFLDGDRENLERVYRTYKDGLTDEINIQLPIQVPGRDTKWILVRGRGVFDSRGELRLINGIVLDTTKLRRQEDYIEYLARHDYLTSLPNRREFKKKLSAELSAGRCGAVMLMDIDNFKGINDTLGHHYGDCLLKELAGRFFNRTDNRMFVSRFGGDEFLIMISGVADEERLQKFAEEIKSIFLEPFNLDGNDKYVNFSMGITIYPKDGNEIEQLIMNADTAMYNVKHSGKNNYMFYSTEMKDELRYRSQIETILREALRNDGFQLVYQPQVDVKAGNVTGFEALLRLKEYNIAPDKFIPVAEETGLIIEIGRWVAKEAVNQIASWDSMGFETKPVAINVSSKQVKDYGFFEYLAQILSESGINPDMLEIEITESILLENTEESMGFFNGVRNLGCRLTLDDFGTGFSSLNYLTYIPVNKIKLDKSLSDKFLGFKDAKVVNSLIALAHSLDLGITAEGIEEWSQYEKLKAGGCDFIQGYLFSRPLGKDQVEKIYDINFVDRIRKQLDMDANGTYAEIILEQDTHTAAPDYQINKKRMIGE</sequence>
<dbReference type="Pfam" id="PF00563">
    <property type="entry name" value="EAL"/>
    <property type="match status" value="1"/>
</dbReference>
<dbReference type="PANTHER" id="PTHR44757">
    <property type="entry name" value="DIGUANYLATE CYCLASE DGCP"/>
    <property type="match status" value="1"/>
</dbReference>
<reference evidence="4 5" key="1">
    <citation type="submission" date="2016-09" db="EMBL/GenBank/DDBJ databases">
        <authorList>
            <person name="Capua I."/>
            <person name="De Benedictis P."/>
            <person name="Joannis T."/>
            <person name="Lombin L.H."/>
            <person name="Cattoli G."/>
        </authorList>
    </citation>
    <scope>NUCLEOTIDE SEQUENCE [LARGE SCALE GENOMIC DNA]</scope>
    <source>
        <strain evidence="4 5">GluBS11</strain>
    </source>
</reference>
<dbReference type="CDD" id="cd01948">
    <property type="entry name" value="EAL"/>
    <property type="match status" value="1"/>
</dbReference>
<dbReference type="SUPFAM" id="SSF141868">
    <property type="entry name" value="EAL domain-like"/>
    <property type="match status" value="1"/>
</dbReference>
<dbReference type="InterPro" id="IPR035965">
    <property type="entry name" value="PAS-like_dom_sf"/>
</dbReference>